<evidence type="ECO:0000313" key="3">
    <source>
        <dbReference type="Proteomes" id="UP001235939"/>
    </source>
</evidence>
<sequence length="218" mass="25850">MYKSYYHVVGCTSKERTIPLILHPGENHLINFSILSYVGTVHHVINAQCLSEKRIKTNFFVKRNISYSFITRYSSFIKLKMITGWIFRFFYNCRKPLKKEKSGELSLEEIETSFNRIIRCDQQEDYYIDLRQLEALQPLSGKSPLIKLNHFLDKGGLHRMGGRLNNAYLIIRHYHDRLLHAGVQLILSAIREKYWIPSERCLVKQILFKYIKCARFRT</sequence>
<dbReference type="PANTHER" id="PTHR47331">
    <property type="entry name" value="PHD-TYPE DOMAIN-CONTAINING PROTEIN"/>
    <property type="match status" value="1"/>
</dbReference>
<evidence type="ECO:0000259" key="1">
    <source>
        <dbReference type="Pfam" id="PF17921"/>
    </source>
</evidence>
<dbReference type="Pfam" id="PF17921">
    <property type="entry name" value="Integrase_H2C2"/>
    <property type="match status" value="1"/>
</dbReference>
<gene>
    <name evidence="2" type="ORF">LAZ67_10001135</name>
</gene>
<feature type="domain" description="Integrase zinc-binding" evidence="1">
    <location>
        <begin position="169"/>
        <end position="216"/>
    </location>
</feature>
<dbReference type="Proteomes" id="UP001235939">
    <property type="component" value="Chromosome 10"/>
</dbReference>
<proteinExistence type="predicted"/>
<protein>
    <recommendedName>
        <fullName evidence="1">Integrase zinc-binding domain-containing protein</fullName>
    </recommendedName>
</protein>
<dbReference type="EMBL" id="CP092872">
    <property type="protein sequence ID" value="UYV72909.1"/>
    <property type="molecule type" value="Genomic_DNA"/>
</dbReference>
<dbReference type="PANTHER" id="PTHR47331:SF6">
    <property type="entry name" value="DOUBLECORTIN DOMAIN-CONTAINING PROTEIN"/>
    <property type="match status" value="1"/>
</dbReference>
<reference evidence="2 3" key="1">
    <citation type="submission" date="2022-01" db="EMBL/GenBank/DDBJ databases">
        <title>A chromosomal length assembly of Cordylochernes scorpioides.</title>
        <authorList>
            <person name="Zeh D."/>
            <person name="Zeh J."/>
        </authorList>
    </citation>
    <scope>NUCLEOTIDE SEQUENCE [LARGE SCALE GENOMIC DNA]</scope>
    <source>
        <strain evidence="2">IN4F17</strain>
        <tissue evidence="2">Whole Body</tissue>
    </source>
</reference>
<evidence type="ECO:0000313" key="2">
    <source>
        <dbReference type="EMBL" id="UYV72909.1"/>
    </source>
</evidence>
<dbReference type="InterPro" id="IPR041588">
    <property type="entry name" value="Integrase_H2C2"/>
</dbReference>
<organism evidence="2 3">
    <name type="scientific">Cordylochernes scorpioides</name>
    <dbReference type="NCBI Taxonomy" id="51811"/>
    <lineage>
        <taxon>Eukaryota</taxon>
        <taxon>Metazoa</taxon>
        <taxon>Ecdysozoa</taxon>
        <taxon>Arthropoda</taxon>
        <taxon>Chelicerata</taxon>
        <taxon>Arachnida</taxon>
        <taxon>Pseudoscorpiones</taxon>
        <taxon>Cheliferoidea</taxon>
        <taxon>Chernetidae</taxon>
        <taxon>Cordylochernes</taxon>
    </lineage>
</organism>
<name>A0ABY6KWA1_9ARAC</name>
<accession>A0ABY6KWA1</accession>
<keyword evidence="3" id="KW-1185">Reference proteome</keyword>